<dbReference type="Proteomes" id="UP000078046">
    <property type="component" value="Unassembled WGS sequence"/>
</dbReference>
<accession>A0A177AS83</accession>
<sequence>DPNEEPRNAHYISWYTDGPTKIAVAYCTIDFQSDKSNQSKNSYIWDVENPSKPEMSLKPNSSLICLDYNPKDSHILVGGQMNGQISYWDTRKGSRPVESTPIAVSHHDPVYSTLWLQSKSGSEFFSTSTDGCVLWWDIRKLNEPIEKTILDPTKKNDPTKAHGAYCLEYESTIPTKFMAATEFGTIFSCNRKAKTPQEKIVAVYSGHHGAIYSLQRNPYFIKNFLTVGDWTARIWSEDHRDHAIWWTDFDSTQIMSGGWSPTRPGVFYTAKENGYVDIWDLIFKQKAPTLSIQVTDSPLYCAKISENGALIATGARNGTTTLLRLSDGLVNMQRNEKALVSSIFERETRREKIIETRHREMKLKERVKSATLDEEENDNYKQMVNDIDAEFEIIIEEKGERDGKIKKMFEEIENWGNTKSVEEELPSNE</sequence>
<dbReference type="SMART" id="SM00320">
    <property type="entry name" value="WD40"/>
    <property type="match status" value="5"/>
</dbReference>
<name>A0A177AS83_9BILA</name>
<protein>
    <submittedName>
        <fullName evidence="12">Axonemal dynein intermediate chain 2</fullName>
    </submittedName>
</protein>
<evidence type="ECO:0000256" key="8">
    <source>
        <dbReference type="ARBA" id="ARBA00023069"/>
    </source>
</evidence>
<dbReference type="OrthoDB" id="366230at2759"/>
<dbReference type="PANTHER" id="PTHR12442:SF7">
    <property type="entry name" value="DYNEIN AXONEMAL INTERMEDIATE CHAIN 2"/>
    <property type="match status" value="1"/>
</dbReference>
<dbReference type="GO" id="GO:0003341">
    <property type="term" value="P:cilium movement"/>
    <property type="evidence" value="ECO:0007669"/>
    <property type="project" value="TreeGrafter"/>
</dbReference>
<dbReference type="InterPro" id="IPR036322">
    <property type="entry name" value="WD40_repeat_dom_sf"/>
</dbReference>
<dbReference type="EMBL" id="LWCA01001567">
    <property type="protein sequence ID" value="OAF64866.1"/>
    <property type="molecule type" value="Genomic_DNA"/>
</dbReference>
<dbReference type="InterPro" id="IPR015943">
    <property type="entry name" value="WD40/YVTN_repeat-like_dom_sf"/>
</dbReference>
<dbReference type="AlphaFoldDB" id="A0A177AS83"/>
<keyword evidence="8" id="KW-0969">Cilium</keyword>
<dbReference type="GO" id="GO:0036158">
    <property type="term" value="P:outer dynein arm assembly"/>
    <property type="evidence" value="ECO:0007669"/>
    <property type="project" value="TreeGrafter"/>
</dbReference>
<feature type="non-terminal residue" evidence="12">
    <location>
        <position position="1"/>
    </location>
</feature>
<dbReference type="InterPro" id="IPR050687">
    <property type="entry name" value="Dynein_IC"/>
</dbReference>
<reference evidence="12 13" key="1">
    <citation type="submission" date="2016-04" db="EMBL/GenBank/DDBJ databases">
        <title>The genome of Intoshia linei affirms orthonectids as highly simplified spiralians.</title>
        <authorList>
            <person name="Mikhailov K.V."/>
            <person name="Slusarev G.S."/>
            <person name="Nikitin M.A."/>
            <person name="Logacheva M.D."/>
            <person name="Penin A."/>
            <person name="Aleoshin V."/>
            <person name="Panchin Y.V."/>
        </authorList>
    </citation>
    <scope>NUCLEOTIDE SEQUENCE [LARGE SCALE GENOMIC DNA]</scope>
    <source>
        <strain evidence="12">Intl2013</strain>
        <tissue evidence="12">Whole animal</tissue>
    </source>
</reference>
<evidence type="ECO:0000313" key="13">
    <source>
        <dbReference type="Proteomes" id="UP000078046"/>
    </source>
</evidence>
<evidence type="ECO:0000256" key="4">
    <source>
        <dbReference type="ARBA" id="ARBA00022574"/>
    </source>
</evidence>
<evidence type="ECO:0000256" key="7">
    <source>
        <dbReference type="ARBA" id="ARBA00023017"/>
    </source>
</evidence>
<keyword evidence="6" id="KW-0677">Repeat</keyword>
<keyword evidence="5" id="KW-0493">Microtubule</keyword>
<gene>
    <name evidence="12" type="ORF">A3Q56_07405</name>
</gene>
<proteinExistence type="inferred from homology"/>
<evidence type="ECO:0000256" key="10">
    <source>
        <dbReference type="ARBA" id="ARBA00023212"/>
    </source>
</evidence>
<evidence type="ECO:0000313" key="12">
    <source>
        <dbReference type="EMBL" id="OAF64866.1"/>
    </source>
</evidence>
<keyword evidence="10" id="KW-0206">Cytoskeleton</keyword>
<dbReference type="GO" id="GO:0045503">
    <property type="term" value="F:dynein light chain binding"/>
    <property type="evidence" value="ECO:0007669"/>
    <property type="project" value="TreeGrafter"/>
</dbReference>
<keyword evidence="9" id="KW-0505">Motor protein</keyword>
<comment type="subcellular location">
    <subcellularLocation>
        <location evidence="1">Cytoplasm</location>
        <location evidence="1">Cytoskeleton</location>
        <location evidence="1">Cilium axoneme</location>
    </subcellularLocation>
</comment>
<keyword evidence="4" id="KW-0853">WD repeat</keyword>
<dbReference type="GO" id="GO:0036157">
    <property type="term" value="C:outer dynein arm"/>
    <property type="evidence" value="ECO:0007669"/>
    <property type="project" value="TreeGrafter"/>
</dbReference>
<comment type="similarity">
    <text evidence="2">Belongs to the dynein intermediate chain family.</text>
</comment>
<dbReference type="PANTHER" id="PTHR12442">
    <property type="entry name" value="DYNEIN INTERMEDIATE CHAIN"/>
    <property type="match status" value="1"/>
</dbReference>
<evidence type="ECO:0000256" key="5">
    <source>
        <dbReference type="ARBA" id="ARBA00022701"/>
    </source>
</evidence>
<comment type="caution">
    <text evidence="12">The sequence shown here is derived from an EMBL/GenBank/DDBJ whole genome shotgun (WGS) entry which is preliminary data.</text>
</comment>
<dbReference type="GO" id="GO:0005874">
    <property type="term" value="C:microtubule"/>
    <property type="evidence" value="ECO:0007669"/>
    <property type="project" value="UniProtKB-KW"/>
</dbReference>
<keyword evidence="3" id="KW-0963">Cytoplasm</keyword>
<evidence type="ECO:0000256" key="9">
    <source>
        <dbReference type="ARBA" id="ARBA00023175"/>
    </source>
</evidence>
<dbReference type="GO" id="GO:0045504">
    <property type="term" value="F:dynein heavy chain binding"/>
    <property type="evidence" value="ECO:0007669"/>
    <property type="project" value="TreeGrafter"/>
</dbReference>
<keyword evidence="13" id="KW-1185">Reference proteome</keyword>
<dbReference type="Gene3D" id="2.130.10.10">
    <property type="entry name" value="YVTN repeat-like/Quinoprotein amine dehydrogenase"/>
    <property type="match status" value="2"/>
</dbReference>
<evidence type="ECO:0000256" key="3">
    <source>
        <dbReference type="ARBA" id="ARBA00022490"/>
    </source>
</evidence>
<dbReference type="InterPro" id="IPR001680">
    <property type="entry name" value="WD40_rpt"/>
</dbReference>
<organism evidence="12 13">
    <name type="scientific">Intoshia linei</name>
    <dbReference type="NCBI Taxonomy" id="1819745"/>
    <lineage>
        <taxon>Eukaryota</taxon>
        <taxon>Metazoa</taxon>
        <taxon>Spiralia</taxon>
        <taxon>Lophotrochozoa</taxon>
        <taxon>Mesozoa</taxon>
        <taxon>Orthonectida</taxon>
        <taxon>Rhopaluridae</taxon>
        <taxon>Intoshia</taxon>
    </lineage>
</organism>
<evidence type="ECO:0000256" key="11">
    <source>
        <dbReference type="ARBA" id="ARBA00023273"/>
    </source>
</evidence>
<evidence type="ECO:0000256" key="1">
    <source>
        <dbReference type="ARBA" id="ARBA00004430"/>
    </source>
</evidence>
<keyword evidence="11" id="KW-0966">Cell projection</keyword>
<keyword evidence="7" id="KW-0243">Dynein</keyword>
<dbReference type="SUPFAM" id="SSF50978">
    <property type="entry name" value="WD40 repeat-like"/>
    <property type="match status" value="1"/>
</dbReference>
<evidence type="ECO:0000256" key="2">
    <source>
        <dbReference type="ARBA" id="ARBA00011059"/>
    </source>
</evidence>
<evidence type="ECO:0000256" key="6">
    <source>
        <dbReference type="ARBA" id="ARBA00022737"/>
    </source>
</evidence>